<dbReference type="PANTHER" id="PTHR45749">
    <property type="match status" value="1"/>
</dbReference>
<name>A0A226EAX1_FOLCA</name>
<reference evidence="3 4" key="1">
    <citation type="submission" date="2015-12" db="EMBL/GenBank/DDBJ databases">
        <title>The genome of Folsomia candida.</title>
        <authorList>
            <person name="Faddeeva A."/>
            <person name="Derks M.F."/>
            <person name="Anvar Y."/>
            <person name="Smit S."/>
            <person name="Van Straalen N."/>
            <person name="Roelofs D."/>
        </authorList>
    </citation>
    <scope>NUCLEOTIDE SEQUENCE [LARGE SCALE GENOMIC DNA]</scope>
    <source>
        <strain evidence="3 4">VU population</strain>
        <tissue evidence="3">Whole body</tissue>
    </source>
</reference>
<dbReference type="STRING" id="158441.A0A226EAX1"/>
<dbReference type="InterPro" id="IPR012337">
    <property type="entry name" value="RNaseH-like_sf"/>
</dbReference>
<dbReference type="OrthoDB" id="10063284at2759"/>
<organism evidence="3 4">
    <name type="scientific">Folsomia candida</name>
    <name type="common">Springtail</name>
    <dbReference type="NCBI Taxonomy" id="158441"/>
    <lineage>
        <taxon>Eukaryota</taxon>
        <taxon>Metazoa</taxon>
        <taxon>Ecdysozoa</taxon>
        <taxon>Arthropoda</taxon>
        <taxon>Hexapoda</taxon>
        <taxon>Collembola</taxon>
        <taxon>Entomobryomorpha</taxon>
        <taxon>Isotomoidea</taxon>
        <taxon>Isotomidae</taxon>
        <taxon>Proisotominae</taxon>
        <taxon>Folsomia</taxon>
    </lineage>
</organism>
<dbReference type="AlphaFoldDB" id="A0A226EAX1"/>
<dbReference type="Pfam" id="PF14291">
    <property type="entry name" value="DUF4371"/>
    <property type="match status" value="1"/>
</dbReference>
<sequence length="720" mass="82162">MLDNFPKRGQLSFNPSHYMKKATGTSGREWLVYSVSTNSLFCFSCSVFTGTTSTLANSPWTNIGINNVGFTDFPHQARAIKLHEESQAHFQSVICWKQYEKLHSSSKLINQSVQEATLNEISFWKQVLHSMLDAIIFLAKNNLAFRGTSSKLDDHDCGNFLSLIKLLGKYYPPLALHISRLKKSKVSYMSPSIQNEFIYLSAATVRKEILQNVKERDYYSIMFDATQDASRNEQISQVLRTVKINAGECKIEENFIDFINYDGKSGLQLTEMIIRKLVEDGLDIQNCRGQVYDNGSNMSGFYQGVQARFKEINKKAIFIPCPDHSLNRVGESSANKVLPAKLLLGQIQCLFVFFSGSTSRWSVLKSHINKCLKGHSSTRWASKAEAVSTLFEEFEGTCEALIELTNSEEVNAQTVADANSQFVRIFNFKFILGLTIWDFILSRIQITNLALQDKSITLEIASKHVKGLLNWLKDFKLQGFEKSVRITEKKAEDIGITKDSGFHYRLTRGIRPLRFRDVGSRETHGATHQNNLEKFESDFFIALIDTMVDQFGHRFDSIYETTEAFNFLWGISLNQNNTESNIKAVQDLAKKYENDFELSVFCKEILYLKSAITPFIEDRSVEKMSAMDILNILTINGLQQQFINCHTALRIFLTIPVTTATNERSFSKMKIMKNYLRSTMGQQRLSDLSILSIEHDIVERLSFDEIINNFSISKCRKVKI</sequence>
<dbReference type="SUPFAM" id="SSF53098">
    <property type="entry name" value="Ribonuclease H-like"/>
    <property type="match status" value="1"/>
</dbReference>
<gene>
    <name evidence="3" type="ORF">Fcan01_11672</name>
</gene>
<evidence type="ECO:0000313" key="4">
    <source>
        <dbReference type="Proteomes" id="UP000198287"/>
    </source>
</evidence>
<dbReference type="Pfam" id="PF05699">
    <property type="entry name" value="Dimer_Tnp_hAT"/>
    <property type="match status" value="1"/>
</dbReference>
<dbReference type="Proteomes" id="UP000198287">
    <property type="component" value="Unassembled WGS sequence"/>
</dbReference>
<comment type="caution">
    <text evidence="3">The sequence shown here is derived from an EMBL/GenBank/DDBJ whole genome shotgun (WGS) entry which is preliminary data.</text>
</comment>
<keyword evidence="4" id="KW-1185">Reference proteome</keyword>
<dbReference type="InterPro" id="IPR025398">
    <property type="entry name" value="DUF4371"/>
</dbReference>
<dbReference type="EMBL" id="LNIX01000005">
    <property type="protein sequence ID" value="OXA54673.1"/>
    <property type="molecule type" value="Genomic_DNA"/>
</dbReference>
<evidence type="ECO:0000313" key="3">
    <source>
        <dbReference type="EMBL" id="OXA54673.1"/>
    </source>
</evidence>
<feature type="domain" description="HAT C-terminal dimerisation" evidence="1">
    <location>
        <begin position="620"/>
        <end position="696"/>
    </location>
</feature>
<feature type="domain" description="DUF4371" evidence="2">
    <location>
        <begin position="124"/>
        <end position="304"/>
    </location>
</feature>
<dbReference type="InterPro" id="IPR008906">
    <property type="entry name" value="HATC_C_dom"/>
</dbReference>
<dbReference type="OMA" id="RWEILAN"/>
<evidence type="ECO:0000259" key="1">
    <source>
        <dbReference type="Pfam" id="PF05699"/>
    </source>
</evidence>
<dbReference type="GO" id="GO:0046983">
    <property type="term" value="F:protein dimerization activity"/>
    <property type="evidence" value="ECO:0007669"/>
    <property type="project" value="InterPro"/>
</dbReference>
<proteinExistence type="predicted"/>
<accession>A0A226EAX1</accession>
<protein>
    <submittedName>
        <fullName evidence="3">Zinc finger MYM-type protein 1</fullName>
    </submittedName>
</protein>
<evidence type="ECO:0000259" key="2">
    <source>
        <dbReference type="Pfam" id="PF14291"/>
    </source>
</evidence>
<dbReference type="PANTHER" id="PTHR45749:SF21">
    <property type="entry name" value="DUF4371 DOMAIN-CONTAINING PROTEIN"/>
    <property type="match status" value="1"/>
</dbReference>